<evidence type="ECO:0000313" key="12">
    <source>
        <dbReference type="Proteomes" id="UP000189705"/>
    </source>
</evidence>
<dbReference type="InterPro" id="IPR000215">
    <property type="entry name" value="Serpin_fam"/>
</dbReference>
<comment type="subunit">
    <text evidence="7">Forms a complex with the monomeric form of beta-tryptase.</text>
</comment>
<dbReference type="FunFam" id="2.10.310.10:FF:000001">
    <property type="entry name" value="Serpin family A member 1"/>
    <property type="match status" value="1"/>
</dbReference>
<dbReference type="STRING" id="38654.A0A1U7S632"/>
<comment type="subcellular location">
    <subcellularLocation>
        <location evidence="1">Cytoplasm</location>
    </subcellularLocation>
</comment>
<feature type="domain" description="Serpin" evidence="11">
    <location>
        <begin position="13"/>
        <end position="379"/>
    </location>
</feature>
<dbReference type="GeneID" id="102384945"/>
<name>A0A1U7S632_ALLSI</name>
<proteinExistence type="inferred from homology"/>
<dbReference type="Proteomes" id="UP000189705">
    <property type="component" value="Unplaced"/>
</dbReference>
<evidence type="ECO:0000259" key="11">
    <source>
        <dbReference type="SMART" id="SM00093"/>
    </source>
</evidence>
<evidence type="ECO:0000256" key="2">
    <source>
        <dbReference type="ARBA" id="ARBA00006426"/>
    </source>
</evidence>
<dbReference type="InterPro" id="IPR036186">
    <property type="entry name" value="Serpin_sf"/>
</dbReference>
<dbReference type="Pfam" id="PF00079">
    <property type="entry name" value="Serpin"/>
    <property type="match status" value="1"/>
</dbReference>
<evidence type="ECO:0000256" key="7">
    <source>
        <dbReference type="ARBA" id="ARBA00038828"/>
    </source>
</evidence>
<dbReference type="InterPro" id="IPR042185">
    <property type="entry name" value="Serpin_sf_2"/>
</dbReference>
<comment type="function">
    <text evidence="9">Has an important role in epithelial desmosome-mediated cell-cell adhesion.</text>
</comment>
<dbReference type="KEGG" id="asn:102384945"/>
<dbReference type="Gene3D" id="3.30.497.10">
    <property type="entry name" value="Antithrombin, subunit I, domain 2"/>
    <property type="match status" value="1"/>
</dbReference>
<evidence type="ECO:0000256" key="10">
    <source>
        <dbReference type="ARBA" id="ARBA00071177"/>
    </source>
</evidence>
<evidence type="ECO:0000256" key="9">
    <source>
        <dbReference type="ARBA" id="ARBA00059476"/>
    </source>
</evidence>
<dbReference type="InterPro" id="IPR023795">
    <property type="entry name" value="Serpin_CS"/>
</dbReference>
<dbReference type="RefSeq" id="XP_006025018.1">
    <property type="nucleotide sequence ID" value="XM_006024956.3"/>
</dbReference>
<keyword evidence="6" id="KW-0007">Acetylation</keyword>
<dbReference type="PANTHER" id="PTHR11461">
    <property type="entry name" value="SERINE PROTEASE INHIBITOR, SERPIN"/>
    <property type="match status" value="1"/>
</dbReference>
<dbReference type="PROSITE" id="PS00284">
    <property type="entry name" value="SERPIN"/>
    <property type="match status" value="1"/>
</dbReference>
<keyword evidence="5" id="KW-0722">Serine protease inhibitor</keyword>
<evidence type="ECO:0000256" key="5">
    <source>
        <dbReference type="ARBA" id="ARBA00022900"/>
    </source>
</evidence>
<evidence type="ECO:0000256" key="8">
    <source>
        <dbReference type="ARBA" id="ARBA00039202"/>
    </source>
</evidence>
<evidence type="ECO:0000256" key="4">
    <source>
        <dbReference type="ARBA" id="ARBA00022690"/>
    </source>
</evidence>
<evidence type="ECO:0000256" key="3">
    <source>
        <dbReference type="ARBA" id="ARBA00022490"/>
    </source>
</evidence>
<keyword evidence="3" id="KW-0963">Cytoplasm</keyword>
<dbReference type="OrthoDB" id="671595at2759"/>
<dbReference type="SUPFAM" id="SSF56574">
    <property type="entry name" value="Serpins"/>
    <property type="match status" value="1"/>
</dbReference>
<dbReference type="InterPro" id="IPR023796">
    <property type="entry name" value="Serpin_dom"/>
</dbReference>
<dbReference type="InParanoid" id="A0A1U7S632"/>
<sequence>MDTLSAASTSFALSLFTKLSENASTKNVFFSPFSVSSALSMVFLGTKGNTAAQMKQVLCLSKAEDIHKSYQPLVSEINKPGTKYILRTANQLYAEKTHEFLASFTESCRKFYHAALEQLDFSNAPEDSRKHINAWVEKKTEGKIQDLLAQGIINSLTKLVLVNAIYFKGNWETQFCKDRTMEKPFKINKNESKTVQMMFRKAKFNMTCIRDFQTKILELPYIDNELSMIILLPDNIEDETTGLEKLERELSYEKLMDWINPEMMDYTEVEVSLPRFKLEENYDLKTLLSSMGMPDAFDPSKADLSGMAGNKDLYLSQVVHKSFVEVNEEGTEAAAATAAVVMMRCAMIVPRFTADHPFLFLIRHNKTSNILFFGRFCSP</sequence>
<accession>A0A1U7S632</accession>
<dbReference type="Gene3D" id="2.10.310.10">
    <property type="entry name" value="Serpins superfamily"/>
    <property type="match status" value="1"/>
</dbReference>
<evidence type="ECO:0000313" key="13">
    <source>
        <dbReference type="RefSeq" id="XP_006025018.1"/>
    </source>
</evidence>
<dbReference type="GO" id="GO:0005737">
    <property type="term" value="C:cytoplasm"/>
    <property type="evidence" value="ECO:0007669"/>
    <property type="project" value="UniProtKB-SubCell"/>
</dbReference>
<comment type="similarity">
    <text evidence="2">Belongs to the serpin family. Ov-serpin subfamily.</text>
</comment>
<evidence type="ECO:0000256" key="6">
    <source>
        <dbReference type="ARBA" id="ARBA00022990"/>
    </source>
</evidence>
<dbReference type="Gene3D" id="2.30.39.10">
    <property type="entry name" value="Alpha-1-antitrypsin, domain 1"/>
    <property type="match status" value="1"/>
</dbReference>
<protein>
    <recommendedName>
        <fullName evidence="8">Serpin B6</fullName>
    </recommendedName>
    <alternativeName>
        <fullName evidence="10">Serpin B8</fullName>
    </alternativeName>
</protein>
<dbReference type="eggNOG" id="KOG2392">
    <property type="taxonomic scope" value="Eukaryota"/>
</dbReference>
<dbReference type="FunFam" id="3.30.497.10:FF:000018">
    <property type="entry name" value="Serpin family B member 8"/>
    <property type="match status" value="1"/>
</dbReference>
<dbReference type="InterPro" id="IPR042178">
    <property type="entry name" value="Serpin_sf_1"/>
</dbReference>
<gene>
    <name evidence="13" type="primary">LOC102384945</name>
</gene>
<keyword evidence="4" id="KW-0646">Protease inhibitor</keyword>
<dbReference type="CDD" id="cd19956">
    <property type="entry name" value="serpinB"/>
    <property type="match status" value="1"/>
</dbReference>
<dbReference type="PANTHER" id="PTHR11461:SF204">
    <property type="entry name" value="SERPIN B6"/>
    <property type="match status" value="1"/>
</dbReference>
<evidence type="ECO:0000256" key="1">
    <source>
        <dbReference type="ARBA" id="ARBA00004496"/>
    </source>
</evidence>
<keyword evidence="12" id="KW-1185">Reference proteome</keyword>
<dbReference type="SMART" id="SM00093">
    <property type="entry name" value="SERPIN"/>
    <property type="match status" value="1"/>
</dbReference>
<dbReference type="AlphaFoldDB" id="A0A1U7S632"/>
<dbReference type="GO" id="GO:0004867">
    <property type="term" value="F:serine-type endopeptidase inhibitor activity"/>
    <property type="evidence" value="ECO:0007669"/>
    <property type="project" value="UniProtKB-KW"/>
</dbReference>
<reference evidence="13" key="1">
    <citation type="submission" date="2025-08" db="UniProtKB">
        <authorList>
            <consortium name="RefSeq"/>
        </authorList>
    </citation>
    <scope>IDENTIFICATION</scope>
</reference>
<dbReference type="GO" id="GO:0005615">
    <property type="term" value="C:extracellular space"/>
    <property type="evidence" value="ECO:0007669"/>
    <property type="project" value="InterPro"/>
</dbReference>
<organism evidence="12 13">
    <name type="scientific">Alligator sinensis</name>
    <name type="common">Chinese alligator</name>
    <dbReference type="NCBI Taxonomy" id="38654"/>
    <lineage>
        <taxon>Eukaryota</taxon>
        <taxon>Metazoa</taxon>
        <taxon>Chordata</taxon>
        <taxon>Craniata</taxon>
        <taxon>Vertebrata</taxon>
        <taxon>Euteleostomi</taxon>
        <taxon>Archelosauria</taxon>
        <taxon>Archosauria</taxon>
        <taxon>Crocodylia</taxon>
        <taxon>Alligatoridae</taxon>
        <taxon>Alligatorinae</taxon>
        <taxon>Alligator</taxon>
    </lineage>
</organism>
<dbReference type="FunFam" id="2.30.39.10:FF:000014">
    <property type="entry name" value="Serpin family B member 9"/>
    <property type="match status" value="1"/>
</dbReference>